<dbReference type="Pfam" id="PF14868">
    <property type="entry name" value="DUF4487"/>
    <property type="match status" value="1"/>
</dbReference>
<dbReference type="Proteomes" id="UP001237642">
    <property type="component" value="Unassembled WGS sequence"/>
</dbReference>
<evidence type="ECO:0000313" key="1">
    <source>
        <dbReference type="EMBL" id="KAK1352932.1"/>
    </source>
</evidence>
<dbReference type="AlphaFoldDB" id="A0AAD8GRA9"/>
<evidence type="ECO:0000313" key="2">
    <source>
        <dbReference type="Proteomes" id="UP001237642"/>
    </source>
</evidence>
<comment type="caution">
    <text evidence="1">The sequence shown here is derived from an EMBL/GenBank/DDBJ whole genome shotgun (WGS) entry which is preliminary data.</text>
</comment>
<sequence length="231" mass="26087">MYAALLMEEFPLDLLTDKVKSVAKEKIITEYFGFADRFANDSLRVGVSGVLYTHVSALSAALQSLQVRISDTDMKTLKLLVVVINKYRDSKGKVKDSYRELLSETLGIISIIKHLYESDEMEGTIIELKNLFIFEQTVSDDRLSLCKPNLAIFMAGFSHIKLSEDDESSKSVAAEVNGTSLNELLELLYLSQLNPFQGEQMFSACIAGRRFLILNFLKDPEKRRKMIILLS</sequence>
<proteinExistence type="predicted"/>
<reference evidence="1" key="2">
    <citation type="submission" date="2023-05" db="EMBL/GenBank/DDBJ databases">
        <authorList>
            <person name="Schelkunov M.I."/>
        </authorList>
    </citation>
    <scope>NUCLEOTIDE SEQUENCE</scope>
    <source>
        <strain evidence="1">Hsosn_3</strain>
        <tissue evidence="1">Leaf</tissue>
    </source>
</reference>
<reference evidence="1" key="1">
    <citation type="submission" date="2023-02" db="EMBL/GenBank/DDBJ databases">
        <title>Genome of toxic invasive species Heracleum sosnowskyi carries increased number of genes despite the absence of recent whole-genome duplications.</title>
        <authorList>
            <person name="Schelkunov M."/>
            <person name="Shtratnikova V."/>
            <person name="Makarenko M."/>
            <person name="Klepikova A."/>
            <person name="Omelchenko D."/>
            <person name="Novikova G."/>
            <person name="Obukhova E."/>
            <person name="Bogdanov V."/>
            <person name="Penin A."/>
            <person name="Logacheva M."/>
        </authorList>
    </citation>
    <scope>NUCLEOTIDE SEQUENCE</scope>
    <source>
        <strain evidence="1">Hsosn_3</strain>
        <tissue evidence="1">Leaf</tissue>
    </source>
</reference>
<protein>
    <submittedName>
        <fullName evidence="1">Uncharacterized protein</fullName>
    </submittedName>
</protein>
<gene>
    <name evidence="1" type="ORF">POM88_052770</name>
</gene>
<accession>A0AAD8GRA9</accession>
<dbReference type="PANTHER" id="PTHR36702:SF1">
    <property type="entry name" value="HOLLIDAY JUNCTION RESOLVASE"/>
    <property type="match status" value="1"/>
</dbReference>
<dbReference type="EMBL" id="JAUIZM010000014">
    <property type="protein sequence ID" value="KAK1352932.1"/>
    <property type="molecule type" value="Genomic_DNA"/>
</dbReference>
<dbReference type="PANTHER" id="PTHR36702">
    <property type="entry name" value="HOLLIDAY JUNCTION RESOLVASE"/>
    <property type="match status" value="1"/>
</dbReference>
<keyword evidence="2" id="KW-1185">Reference proteome</keyword>
<organism evidence="1 2">
    <name type="scientific">Heracleum sosnowskyi</name>
    <dbReference type="NCBI Taxonomy" id="360622"/>
    <lineage>
        <taxon>Eukaryota</taxon>
        <taxon>Viridiplantae</taxon>
        <taxon>Streptophyta</taxon>
        <taxon>Embryophyta</taxon>
        <taxon>Tracheophyta</taxon>
        <taxon>Spermatophyta</taxon>
        <taxon>Magnoliopsida</taxon>
        <taxon>eudicotyledons</taxon>
        <taxon>Gunneridae</taxon>
        <taxon>Pentapetalae</taxon>
        <taxon>asterids</taxon>
        <taxon>campanulids</taxon>
        <taxon>Apiales</taxon>
        <taxon>Apiaceae</taxon>
        <taxon>Apioideae</taxon>
        <taxon>apioid superclade</taxon>
        <taxon>Tordylieae</taxon>
        <taxon>Tordyliinae</taxon>
        <taxon>Heracleum</taxon>
    </lineage>
</organism>
<dbReference type="InterPro" id="IPR027902">
    <property type="entry name" value="DUF4487"/>
</dbReference>
<name>A0AAD8GRA9_9APIA</name>